<dbReference type="AlphaFoldDB" id="A0A9Q9CA88"/>
<dbReference type="Proteomes" id="UP001059546">
    <property type="component" value="Chromosome XI"/>
</dbReference>
<dbReference type="EMBL" id="CP075157">
    <property type="protein sequence ID" value="UTX44360.1"/>
    <property type="molecule type" value="Genomic_DNA"/>
</dbReference>
<accession>A0A9Q9CA88</accession>
<evidence type="ECO:0000313" key="4">
    <source>
        <dbReference type="Proteomes" id="UP001217963"/>
    </source>
</evidence>
<evidence type="ECO:0000313" key="3">
    <source>
        <dbReference type="Proteomes" id="UP001059546"/>
    </source>
</evidence>
<evidence type="ECO:0000313" key="1">
    <source>
        <dbReference type="EMBL" id="UTX44360.1"/>
    </source>
</evidence>
<protein>
    <submittedName>
        <fullName evidence="1">Uncharacterized protein</fullName>
    </submittedName>
</protein>
<name>A0A9Q9CA88_ENCHE</name>
<organism evidence="1 3">
    <name type="scientific">Encephalitozoon hellem</name>
    <name type="common">Microsporidian parasite</name>
    <dbReference type="NCBI Taxonomy" id="27973"/>
    <lineage>
        <taxon>Eukaryota</taxon>
        <taxon>Fungi</taxon>
        <taxon>Fungi incertae sedis</taxon>
        <taxon>Microsporidia</taxon>
        <taxon>Unikaryonidae</taxon>
        <taxon>Encephalitozoon</taxon>
    </lineage>
</organism>
<evidence type="ECO:0000313" key="2">
    <source>
        <dbReference type="EMBL" id="WEL39861.1"/>
    </source>
</evidence>
<proteinExistence type="predicted"/>
<dbReference type="Proteomes" id="UP001217963">
    <property type="component" value="Chromosome XI"/>
</dbReference>
<gene>
    <name evidence="1" type="ORF">GPU96_11g21620</name>
    <name evidence="2" type="ORF">PFJ87_11g00980</name>
</gene>
<dbReference type="OrthoDB" id="2191584at2759"/>
<sequence length="69" mass="7908">MDRKFMASGVFQFLDEVCEQRGPLFRYGNLVGKGELAFNEALIENEADVRNALNKVRKGDHSRSSLMDW</sequence>
<reference evidence="2 4" key="2">
    <citation type="submission" date="2023-02" db="EMBL/GenBank/DDBJ databases">
        <title>Encephalitozoon hellem ATCC 50451 complete genome.</title>
        <authorList>
            <person name="Mascarenhas dos Santos A.C."/>
            <person name="Julian A.T."/>
            <person name="Pombert J.-F."/>
        </authorList>
    </citation>
    <scope>NUCLEOTIDE SEQUENCE [LARGE SCALE GENOMIC DNA]</scope>
    <source>
        <strain evidence="2 4">ATCC 50451</strain>
    </source>
</reference>
<dbReference type="EMBL" id="CP119072">
    <property type="protein sequence ID" value="WEL39861.1"/>
    <property type="molecule type" value="Genomic_DNA"/>
</dbReference>
<keyword evidence="4" id="KW-1185">Reference proteome</keyword>
<reference evidence="1" key="1">
    <citation type="submission" date="2021-05" db="EMBL/GenBank/DDBJ databases">
        <title>Encephalitozoon hellem ATCC 50604 Complete Genome.</title>
        <authorList>
            <person name="Mascarenhas dos Santos A.C."/>
            <person name="Julian A.T."/>
            <person name="Pombert J.-F."/>
        </authorList>
    </citation>
    <scope>NUCLEOTIDE SEQUENCE</scope>
    <source>
        <strain evidence="1">ATCC 50604</strain>
    </source>
</reference>